<evidence type="ECO:0000256" key="5">
    <source>
        <dbReference type="ARBA" id="ARBA00022723"/>
    </source>
</evidence>
<dbReference type="PANTHER" id="PTHR42904">
    <property type="entry name" value="NUDIX HYDROLASE, NUDC SUBFAMILY"/>
    <property type="match status" value="1"/>
</dbReference>
<keyword evidence="12" id="KW-1185">Reference proteome</keyword>
<evidence type="ECO:0000256" key="8">
    <source>
        <dbReference type="ARBA" id="ARBA00023027"/>
    </source>
</evidence>
<dbReference type="EMBL" id="FWFN01000005">
    <property type="protein sequence ID" value="SLN53361.1"/>
    <property type="molecule type" value="Genomic_DNA"/>
</dbReference>
<organism evidence="11 12">
    <name type="scientific">Pseudooceanicola marinus</name>
    <dbReference type="NCBI Taxonomy" id="396013"/>
    <lineage>
        <taxon>Bacteria</taxon>
        <taxon>Pseudomonadati</taxon>
        <taxon>Pseudomonadota</taxon>
        <taxon>Alphaproteobacteria</taxon>
        <taxon>Rhodobacterales</taxon>
        <taxon>Paracoccaceae</taxon>
        <taxon>Pseudooceanicola</taxon>
    </lineage>
</organism>
<reference evidence="12" key="1">
    <citation type="submission" date="2017-03" db="EMBL/GenBank/DDBJ databases">
        <authorList>
            <person name="Rodrigo-Torres L."/>
            <person name="Arahal R.D."/>
            <person name="Lucena T."/>
        </authorList>
    </citation>
    <scope>NUCLEOTIDE SEQUENCE [LARGE SCALE GENOMIC DNA]</scope>
    <source>
        <strain evidence="12">CECT 7751</strain>
    </source>
</reference>
<dbReference type="EC" id="3.6.1.22" evidence="4"/>
<dbReference type="NCBIfam" id="NF001299">
    <property type="entry name" value="PRK00241.1"/>
    <property type="match status" value="1"/>
</dbReference>
<sequence>MWQDQEVTFGGTGLDRLAQQRGDATALDALMAEPGARTLLYWRGNVLIEGGETEGGEADRALARLPLDHPVLAEALGAAPILLGRSADGAVIFAQDISAWQPPELEHRDAPLGWTVGGLPQHPALAEGQGFSDLRAIMADLTPEEAELAATARGLFSWHQTHRFCARCGQPSQINEAGWQRRCPTCQAQHFPRTDPVVIMLIARGENVLLGRSHGWPEGMWSVPAGFVEPGETIEAAVRREVLEETAVEVGEVRYVCCQPWPFPNSLMFGCRGTALSEAISVDPVELEDAMWLSREELATVFAGDHPMIRRPRRGAIAEFLLRNWLADRLA</sequence>
<dbReference type="PANTHER" id="PTHR42904:SF6">
    <property type="entry name" value="NAD-CAPPED RNA HYDROLASE NUDT12"/>
    <property type="match status" value="1"/>
</dbReference>
<evidence type="ECO:0000259" key="10">
    <source>
        <dbReference type="PROSITE" id="PS51462"/>
    </source>
</evidence>
<dbReference type="GO" id="GO:0035529">
    <property type="term" value="F:NADH pyrophosphatase activity"/>
    <property type="evidence" value="ECO:0007669"/>
    <property type="project" value="TreeGrafter"/>
</dbReference>
<evidence type="ECO:0000256" key="4">
    <source>
        <dbReference type="ARBA" id="ARBA00012381"/>
    </source>
</evidence>
<dbReference type="GO" id="GO:0006742">
    <property type="term" value="P:NADP+ catabolic process"/>
    <property type="evidence" value="ECO:0007669"/>
    <property type="project" value="TreeGrafter"/>
</dbReference>
<dbReference type="RefSeq" id="WP_085888948.1">
    <property type="nucleotide sequence ID" value="NZ_FWFN01000005.1"/>
</dbReference>
<dbReference type="InterPro" id="IPR020476">
    <property type="entry name" value="Nudix_hydrolase"/>
</dbReference>
<dbReference type="SUPFAM" id="SSF55811">
    <property type="entry name" value="Nudix"/>
    <property type="match status" value="1"/>
</dbReference>
<comment type="cofactor">
    <cofactor evidence="2">
        <name>Zn(2+)</name>
        <dbReference type="ChEBI" id="CHEBI:29105"/>
    </cofactor>
</comment>
<gene>
    <name evidence="11" type="primary">nudC</name>
    <name evidence="11" type="ORF">PSM7751_02563</name>
</gene>
<dbReference type="GO" id="GO:0046872">
    <property type="term" value="F:metal ion binding"/>
    <property type="evidence" value="ECO:0007669"/>
    <property type="project" value="UniProtKB-KW"/>
</dbReference>
<dbReference type="Pfam" id="PF09296">
    <property type="entry name" value="NUDIX-like"/>
    <property type="match status" value="1"/>
</dbReference>
<keyword evidence="5" id="KW-0479">Metal-binding</keyword>
<keyword evidence="7" id="KW-0460">Magnesium</keyword>
<dbReference type="InterPro" id="IPR015376">
    <property type="entry name" value="Znr_NADH_PPase"/>
</dbReference>
<dbReference type="Pfam" id="PF00293">
    <property type="entry name" value="NUDIX"/>
    <property type="match status" value="1"/>
</dbReference>
<evidence type="ECO:0000256" key="2">
    <source>
        <dbReference type="ARBA" id="ARBA00001947"/>
    </source>
</evidence>
<evidence type="ECO:0000256" key="9">
    <source>
        <dbReference type="ARBA" id="ARBA00023679"/>
    </source>
</evidence>
<name>A0A1X6ZKA7_9RHOB</name>
<dbReference type="GO" id="GO:0019677">
    <property type="term" value="P:NAD+ catabolic process"/>
    <property type="evidence" value="ECO:0007669"/>
    <property type="project" value="TreeGrafter"/>
</dbReference>
<dbReference type="InterPro" id="IPR049734">
    <property type="entry name" value="NudC-like_C"/>
</dbReference>
<evidence type="ECO:0000313" key="11">
    <source>
        <dbReference type="EMBL" id="SLN53361.1"/>
    </source>
</evidence>
<dbReference type="GO" id="GO:0005829">
    <property type="term" value="C:cytosol"/>
    <property type="evidence" value="ECO:0007669"/>
    <property type="project" value="TreeGrafter"/>
</dbReference>
<protein>
    <recommendedName>
        <fullName evidence="4">NAD(+) diphosphatase</fullName>
        <ecNumber evidence="4">3.6.1.22</ecNumber>
    </recommendedName>
</protein>
<dbReference type="Proteomes" id="UP000193963">
    <property type="component" value="Unassembled WGS sequence"/>
</dbReference>
<dbReference type="Pfam" id="PF09297">
    <property type="entry name" value="Zn_ribbon_NUD"/>
    <property type="match status" value="1"/>
</dbReference>
<comment type="cofactor">
    <cofactor evidence="1">
        <name>Mg(2+)</name>
        <dbReference type="ChEBI" id="CHEBI:18420"/>
    </cofactor>
</comment>
<evidence type="ECO:0000256" key="1">
    <source>
        <dbReference type="ARBA" id="ARBA00001946"/>
    </source>
</evidence>
<feature type="domain" description="Nudix hydrolase" evidence="10">
    <location>
        <begin position="192"/>
        <end position="316"/>
    </location>
</feature>
<dbReference type="InterPro" id="IPR050241">
    <property type="entry name" value="NAD-cap_RNA_hydrolase_NudC"/>
</dbReference>
<evidence type="ECO:0000313" key="12">
    <source>
        <dbReference type="Proteomes" id="UP000193963"/>
    </source>
</evidence>
<evidence type="ECO:0000256" key="3">
    <source>
        <dbReference type="ARBA" id="ARBA00009595"/>
    </source>
</evidence>
<dbReference type="InterPro" id="IPR015375">
    <property type="entry name" value="NADH_PPase-like_N"/>
</dbReference>
<evidence type="ECO:0000256" key="6">
    <source>
        <dbReference type="ARBA" id="ARBA00022801"/>
    </source>
</evidence>
<dbReference type="PRINTS" id="PR00502">
    <property type="entry name" value="NUDIXFAMILY"/>
</dbReference>
<dbReference type="PROSITE" id="PS51462">
    <property type="entry name" value="NUDIX"/>
    <property type="match status" value="1"/>
</dbReference>
<dbReference type="InterPro" id="IPR015797">
    <property type="entry name" value="NUDIX_hydrolase-like_dom_sf"/>
</dbReference>
<accession>A0A1X6ZKA7</accession>
<keyword evidence="6 11" id="KW-0378">Hydrolase</keyword>
<dbReference type="CDD" id="cd03429">
    <property type="entry name" value="NUDIX_NADH_pyrophosphatase_Nudt13"/>
    <property type="match status" value="1"/>
</dbReference>
<comment type="similarity">
    <text evidence="3">Belongs to the Nudix hydrolase family. NudC subfamily.</text>
</comment>
<dbReference type="OrthoDB" id="9791656at2"/>
<comment type="catalytic activity">
    <reaction evidence="9">
        <text>a 5'-end NAD(+)-phospho-ribonucleoside in mRNA + H2O = a 5'-end phospho-adenosine-phospho-ribonucleoside in mRNA + beta-nicotinamide D-ribonucleotide + 2 H(+)</text>
        <dbReference type="Rhea" id="RHEA:60876"/>
        <dbReference type="Rhea" id="RHEA-COMP:15698"/>
        <dbReference type="Rhea" id="RHEA-COMP:15719"/>
        <dbReference type="ChEBI" id="CHEBI:14649"/>
        <dbReference type="ChEBI" id="CHEBI:15377"/>
        <dbReference type="ChEBI" id="CHEBI:15378"/>
        <dbReference type="ChEBI" id="CHEBI:144029"/>
        <dbReference type="ChEBI" id="CHEBI:144051"/>
    </reaction>
    <physiologicalReaction direction="left-to-right" evidence="9">
        <dbReference type="Rhea" id="RHEA:60877"/>
    </physiologicalReaction>
</comment>
<keyword evidence="8" id="KW-0520">NAD</keyword>
<evidence type="ECO:0000256" key="7">
    <source>
        <dbReference type="ARBA" id="ARBA00022842"/>
    </source>
</evidence>
<dbReference type="Gene3D" id="3.90.79.10">
    <property type="entry name" value="Nucleoside Triphosphate Pyrophosphohydrolase"/>
    <property type="match status" value="1"/>
</dbReference>
<dbReference type="Gene3D" id="3.90.79.20">
    <property type="match status" value="1"/>
</dbReference>
<dbReference type="AlphaFoldDB" id="A0A1X6ZKA7"/>
<dbReference type="GO" id="GO:0110153">
    <property type="term" value="F:RNA NAD-cap (NMN-forming) hydrolase activity"/>
    <property type="evidence" value="ECO:0007669"/>
    <property type="project" value="RHEA"/>
</dbReference>
<proteinExistence type="inferred from homology"/>
<dbReference type="InterPro" id="IPR000086">
    <property type="entry name" value="NUDIX_hydrolase_dom"/>
</dbReference>